<reference evidence="2" key="1">
    <citation type="submission" date="2020-10" db="EMBL/GenBank/DDBJ databases">
        <authorList>
            <person name="Gilroy R."/>
        </authorList>
    </citation>
    <scope>NUCLEOTIDE SEQUENCE</scope>
    <source>
        <strain evidence="2">ChiHjej12B11-29160</strain>
    </source>
</reference>
<reference evidence="2" key="2">
    <citation type="journal article" date="2021" name="PeerJ">
        <title>Extensive microbial diversity within the chicken gut microbiome revealed by metagenomics and culture.</title>
        <authorList>
            <person name="Gilroy R."/>
            <person name="Ravi A."/>
            <person name="Getino M."/>
            <person name="Pursley I."/>
            <person name="Horton D.L."/>
            <person name="Alikhan N.F."/>
            <person name="Baker D."/>
            <person name="Gharbi K."/>
            <person name="Hall N."/>
            <person name="Watson M."/>
            <person name="Adriaenssens E.M."/>
            <person name="Foster-Nyarko E."/>
            <person name="Jarju S."/>
            <person name="Secka A."/>
            <person name="Antonio M."/>
            <person name="Oren A."/>
            <person name="Chaudhuri R.R."/>
            <person name="La Ragione R."/>
            <person name="Hildebrand F."/>
            <person name="Pallen M.J."/>
        </authorList>
    </citation>
    <scope>NUCLEOTIDE SEQUENCE</scope>
    <source>
        <strain evidence="2">ChiHjej12B11-29160</strain>
    </source>
</reference>
<gene>
    <name evidence="2" type="ORF">IAD17_03435</name>
</gene>
<name>A0A9D1HWD1_9ACTN</name>
<comment type="caution">
    <text evidence="2">The sequence shown here is derived from an EMBL/GenBank/DDBJ whole genome shotgun (WGS) entry which is preliminary data.</text>
</comment>
<dbReference type="EMBL" id="DVMQ01000011">
    <property type="protein sequence ID" value="HIU23956.1"/>
    <property type="molecule type" value="Genomic_DNA"/>
</dbReference>
<accession>A0A9D1HWD1</accession>
<dbReference type="Proteomes" id="UP000824078">
    <property type="component" value="Unassembled WGS sequence"/>
</dbReference>
<dbReference type="GO" id="GO:0016740">
    <property type="term" value="F:transferase activity"/>
    <property type="evidence" value="ECO:0007669"/>
    <property type="project" value="UniProtKB-KW"/>
</dbReference>
<proteinExistence type="predicted"/>
<dbReference type="AlphaFoldDB" id="A0A9D1HWD1"/>
<dbReference type="InterPro" id="IPR007345">
    <property type="entry name" value="Polysacch_pyruvyl_Trfase"/>
</dbReference>
<organism evidence="2 3">
    <name type="scientific">Candidatus Coprovicinus avistercoris</name>
    <dbReference type="NCBI Taxonomy" id="2840754"/>
    <lineage>
        <taxon>Bacteria</taxon>
        <taxon>Bacillati</taxon>
        <taxon>Actinomycetota</taxon>
        <taxon>Coriobacteriia</taxon>
        <taxon>Coriobacteriales</taxon>
        <taxon>Coriobacteriaceae</taxon>
        <taxon>Coriobacteriaceae incertae sedis</taxon>
        <taxon>Candidatus Coprovicinus</taxon>
    </lineage>
</organism>
<evidence type="ECO:0000313" key="3">
    <source>
        <dbReference type="Proteomes" id="UP000824078"/>
    </source>
</evidence>
<keyword evidence="2" id="KW-0808">Transferase</keyword>
<dbReference type="Pfam" id="PF04230">
    <property type="entry name" value="PS_pyruv_trans"/>
    <property type="match status" value="1"/>
</dbReference>
<feature type="domain" description="Polysaccharide pyruvyl transferase" evidence="1">
    <location>
        <begin position="13"/>
        <end position="303"/>
    </location>
</feature>
<sequence length="367" mass="41404">MRIGIVTFHCAYNFGSVLQAWALKRKLEHMGREVQIVDYRGADFDQYRLIQTYSLHAFAASIALYPRQRRRSQAFESFIATELDPTARYGVQDEVRMASELPKQFDCFICGSDQIWNLDCTRGPVGPYFLDFAQDARRIAYAPSLSHTSFAPEYFGEHERELIKNWLSHFAAISVREETTAPLFQPLSPMPIQICLDPTLLLDAEDYAALLAESTRVDSISFDDKLFVYMLERNDEMVSYGAKLAREMGLDIAYVSRRPLAFDGVKAVNLYGIGPAEFLQVLQRSAAVLTNSFHATVFSLLFGQSFQTFATQRSGSRMKELLASFDASDHLSDGSLLKQPTPVRDVAQHLDKMRANSLGFLEKALVG</sequence>
<evidence type="ECO:0000313" key="2">
    <source>
        <dbReference type="EMBL" id="HIU23956.1"/>
    </source>
</evidence>
<evidence type="ECO:0000259" key="1">
    <source>
        <dbReference type="Pfam" id="PF04230"/>
    </source>
</evidence>
<protein>
    <submittedName>
        <fullName evidence="2">Polysaccharide pyruvyl transferase family protein</fullName>
    </submittedName>
</protein>